<comment type="caution">
    <text evidence="2">The sequence shown here is derived from an EMBL/GenBank/DDBJ whole genome shotgun (WGS) entry which is preliminary data.</text>
</comment>
<feature type="compositionally biased region" description="Basic and acidic residues" evidence="1">
    <location>
        <begin position="222"/>
        <end position="231"/>
    </location>
</feature>
<sequence length="231" mass="23747">MDTSPGDSVEEVLADFARRYDAVARAEEELRTLSVTASSADGVVEATVCADGRTSAVRFPTNRFKEMSGQELAGSVLAALTTARAEVDLRASAIALSPAAQVPGCASPDTCEDPFPSGPATHTPPHTCWRRLVREARTVSGRLGAVPDRAGVPGLGAAPEQSLSPGPLWGKLLPGVPPARPASLPAELSEAVVALGQAVCESAGGRCAPDWQGRPDTAEPSEGDRTAPDTA</sequence>
<dbReference type="Proteomes" id="UP001551011">
    <property type="component" value="Unassembled WGS sequence"/>
</dbReference>
<gene>
    <name evidence="2" type="ORF">AB0H04_38500</name>
</gene>
<dbReference type="Pfam" id="PF02575">
    <property type="entry name" value="YbaB_DNA_bd"/>
    <property type="match status" value="1"/>
</dbReference>
<dbReference type="RefSeq" id="WP_359260674.1">
    <property type="nucleotide sequence ID" value="NZ_JBFAEG010000038.1"/>
</dbReference>
<keyword evidence="3" id="KW-1185">Reference proteome</keyword>
<protein>
    <submittedName>
        <fullName evidence="2">YbaB/EbfC family nucleoid-associated protein</fullName>
    </submittedName>
</protein>
<organism evidence="2 3">
    <name type="scientific">Streptomyces flaveolus</name>
    <dbReference type="NCBI Taxonomy" id="67297"/>
    <lineage>
        <taxon>Bacteria</taxon>
        <taxon>Bacillati</taxon>
        <taxon>Actinomycetota</taxon>
        <taxon>Actinomycetes</taxon>
        <taxon>Kitasatosporales</taxon>
        <taxon>Streptomycetaceae</taxon>
        <taxon>Streptomyces</taxon>
    </lineage>
</organism>
<dbReference type="InterPro" id="IPR004401">
    <property type="entry name" value="YbaB/EbfC"/>
</dbReference>
<dbReference type="SUPFAM" id="SSF82607">
    <property type="entry name" value="YbaB-like"/>
    <property type="match status" value="1"/>
</dbReference>
<evidence type="ECO:0000256" key="1">
    <source>
        <dbReference type="SAM" id="MobiDB-lite"/>
    </source>
</evidence>
<name>A0ABV3ALR1_9ACTN</name>
<evidence type="ECO:0000313" key="2">
    <source>
        <dbReference type="EMBL" id="MEU5712647.1"/>
    </source>
</evidence>
<dbReference type="EMBL" id="JBFAEG010000038">
    <property type="protein sequence ID" value="MEU5712647.1"/>
    <property type="molecule type" value="Genomic_DNA"/>
</dbReference>
<accession>A0ABV3ALR1</accession>
<reference evidence="2 3" key="1">
    <citation type="submission" date="2024-06" db="EMBL/GenBank/DDBJ databases">
        <title>The Natural Products Discovery Center: Release of the First 8490 Sequenced Strains for Exploring Actinobacteria Biosynthetic Diversity.</title>
        <authorList>
            <person name="Kalkreuter E."/>
            <person name="Kautsar S.A."/>
            <person name="Yang D."/>
            <person name="Bader C.D."/>
            <person name="Teijaro C.N."/>
            <person name="Fluegel L."/>
            <person name="Davis C.M."/>
            <person name="Simpson J.R."/>
            <person name="Lauterbach L."/>
            <person name="Steele A.D."/>
            <person name="Gui C."/>
            <person name="Meng S."/>
            <person name="Li G."/>
            <person name="Viehrig K."/>
            <person name="Ye F."/>
            <person name="Su P."/>
            <person name="Kiefer A.F."/>
            <person name="Nichols A."/>
            <person name="Cepeda A.J."/>
            <person name="Yan W."/>
            <person name="Fan B."/>
            <person name="Jiang Y."/>
            <person name="Adhikari A."/>
            <person name="Zheng C.-J."/>
            <person name="Schuster L."/>
            <person name="Cowan T.M."/>
            <person name="Smanski M.J."/>
            <person name="Chevrette M.G."/>
            <person name="De Carvalho L.P.S."/>
            <person name="Shen B."/>
        </authorList>
    </citation>
    <scope>NUCLEOTIDE SEQUENCE [LARGE SCALE GENOMIC DNA]</scope>
    <source>
        <strain evidence="2 3">NPDC020594</strain>
    </source>
</reference>
<evidence type="ECO:0000313" key="3">
    <source>
        <dbReference type="Proteomes" id="UP001551011"/>
    </source>
</evidence>
<dbReference type="Gene3D" id="3.30.1310.10">
    <property type="entry name" value="Nucleoid-associated protein YbaB-like domain"/>
    <property type="match status" value="1"/>
</dbReference>
<dbReference type="InterPro" id="IPR036894">
    <property type="entry name" value="YbaB-like_sf"/>
</dbReference>
<proteinExistence type="predicted"/>
<feature type="region of interest" description="Disordered" evidence="1">
    <location>
        <begin position="204"/>
        <end position="231"/>
    </location>
</feature>